<dbReference type="InterPro" id="IPR006527">
    <property type="entry name" value="F-box-assoc_dom_typ1"/>
</dbReference>
<dbReference type="Pfam" id="PF07734">
    <property type="entry name" value="FBA_1"/>
    <property type="match status" value="1"/>
</dbReference>
<evidence type="ECO:0000313" key="3">
    <source>
        <dbReference type="RefSeq" id="XP_019096713.1"/>
    </source>
</evidence>
<evidence type="ECO:0000313" key="2">
    <source>
        <dbReference type="Proteomes" id="UP000694864"/>
    </source>
</evidence>
<keyword evidence="2" id="KW-1185">Reference proteome</keyword>
<dbReference type="InterPro" id="IPR017451">
    <property type="entry name" value="F-box-assoc_interact_dom"/>
</dbReference>
<dbReference type="Gene3D" id="1.20.1280.50">
    <property type="match status" value="1"/>
</dbReference>
<proteinExistence type="predicted"/>
<dbReference type="PANTHER" id="PTHR31672:SF13">
    <property type="entry name" value="F-BOX PROTEIN CPR30-LIKE"/>
    <property type="match status" value="1"/>
</dbReference>
<dbReference type="PROSITE" id="PS50181">
    <property type="entry name" value="FBOX"/>
    <property type="match status" value="1"/>
</dbReference>
<dbReference type="Pfam" id="PF00646">
    <property type="entry name" value="F-box"/>
    <property type="match status" value="1"/>
</dbReference>
<sequence>MYINFLTSQKKIPMASVNLPWDMVEEILSRVPPKSLVRFGTVCKQWKALFQEKSFVNTELDHARPEVILMYDGKIFSIDVNLDDLAIEVRRIFLDIPTWESYAINYCDGLLSCELSTKGSGTVVWNPSMRQGKQILKEGYLFLLCGIGYNRSRPEMGYKIFAYYSQSGIIGGEELAIYDCASETWEVINAPYNESPIEEPLDADISLNGNSYWTAYNTETSDYFIRRFDYSKKTLKNFCMLPCKKNSDGDTHYLSVFRGERFSMLEQCYRTREIEIWVTKNKIRNGDEKDVVWIKFMNVSLPDMPRLSHQYNGRFPSYFVDNIREKSFVMCCYDETHHVCIYIVRGDMSRKIEIDFVDGGCCHAINFPSLIPIA</sequence>
<evidence type="ECO:0000259" key="1">
    <source>
        <dbReference type="PROSITE" id="PS50181"/>
    </source>
</evidence>
<dbReference type="CDD" id="cd22157">
    <property type="entry name" value="F-box_AtFBW1-like"/>
    <property type="match status" value="1"/>
</dbReference>
<dbReference type="InterPro" id="IPR036047">
    <property type="entry name" value="F-box-like_dom_sf"/>
</dbReference>
<organism evidence="2 3">
    <name type="scientific">Camelina sativa</name>
    <name type="common">False flax</name>
    <name type="synonym">Myagrum sativum</name>
    <dbReference type="NCBI Taxonomy" id="90675"/>
    <lineage>
        <taxon>Eukaryota</taxon>
        <taxon>Viridiplantae</taxon>
        <taxon>Streptophyta</taxon>
        <taxon>Embryophyta</taxon>
        <taxon>Tracheophyta</taxon>
        <taxon>Spermatophyta</taxon>
        <taxon>Magnoliopsida</taxon>
        <taxon>eudicotyledons</taxon>
        <taxon>Gunneridae</taxon>
        <taxon>Pentapetalae</taxon>
        <taxon>rosids</taxon>
        <taxon>malvids</taxon>
        <taxon>Brassicales</taxon>
        <taxon>Brassicaceae</taxon>
        <taxon>Camelineae</taxon>
        <taxon>Camelina</taxon>
    </lineage>
</organism>
<reference evidence="3" key="2">
    <citation type="submission" date="2025-08" db="UniProtKB">
        <authorList>
            <consortium name="RefSeq"/>
        </authorList>
    </citation>
    <scope>IDENTIFICATION</scope>
    <source>
        <tissue evidence="3">Leaf</tissue>
    </source>
</reference>
<dbReference type="Proteomes" id="UP000694864">
    <property type="component" value="Chromosome 19"/>
</dbReference>
<dbReference type="SUPFAM" id="SSF81383">
    <property type="entry name" value="F-box domain"/>
    <property type="match status" value="1"/>
</dbReference>
<gene>
    <name evidence="3" type="primary">LOC104765512</name>
</gene>
<reference evidence="2" key="1">
    <citation type="journal article" date="2014" name="Nat. Commun.">
        <title>The emerging biofuel crop Camelina sativa retains a highly undifferentiated hexaploid genome structure.</title>
        <authorList>
            <person name="Kagale S."/>
            <person name="Koh C."/>
            <person name="Nixon J."/>
            <person name="Bollina V."/>
            <person name="Clarke W.E."/>
            <person name="Tuteja R."/>
            <person name="Spillane C."/>
            <person name="Robinson S.J."/>
            <person name="Links M.G."/>
            <person name="Clarke C."/>
            <person name="Higgins E.E."/>
            <person name="Huebert T."/>
            <person name="Sharpe A.G."/>
            <person name="Parkin I.A."/>
        </authorList>
    </citation>
    <scope>NUCLEOTIDE SEQUENCE [LARGE SCALE GENOMIC DNA]</scope>
    <source>
        <strain evidence="2">cv. DH55</strain>
    </source>
</reference>
<name>A0ABM1RCH5_CAMSA</name>
<dbReference type="PANTHER" id="PTHR31672">
    <property type="entry name" value="BNACNNG10540D PROTEIN"/>
    <property type="match status" value="1"/>
</dbReference>
<dbReference type="GeneID" id="104765512"/>
<dbReference type="RefSeq" id="XP_019096713.1">
    <property type="nucleotide sequence ID" value="XM_019241168.1"/>
</dbReference>
<dbReference type="NCBIfam" id="TIGR01640">
    <property type="entry name" value="F_box_assoc_1"/>
    <property type="match status" value="1"/>
</dbReference>
<dbReference type="InterPro" id="IPR001810">
    <property type="entry name" value="F-box_dom"/>
</dbReference>
<dbReference type="InterPro" id="IPR050796">
    <property type="entry name" value="SCF_F-box_component"/>
</dbReference>
<feature type="domain" description="F-box" evidence="1">
    <location>
        <begin position="13"/>
        <end position="60"/>
    </location>
</feature>
<protein>
    <submittedName>
        <fullName evidence="3">F-box/kelch-repeat protein At1g12170</fullName>
    </submittedName>
</protein>
<accession>A0ABM1RCH5</accession>
<dbReference type="SMART" id="SM00256">
    <property type="entry name" value="FBOX"/>
    <property type="match status" value="1"/>
</dbReference>